<dbReference type="STRING" id="100225.SAMN05421595_1914"/>
<sequence length="101" mass="10509">MVTMDFSSLVNKAKGFAQDNPDKVRAGLDKVEDVVNERTGGKYADQVAKGAGAVENALGVPGRAKQAFLDEMGPEGEGAKPDPVKVDPVESSGPIDPPSKI</sequence>
<dbReference type="EMBL" id="BAGZ01000002">
    <property type="protein sequence ID" value="GAB76780.1"/>
    <property type="molecule type" value="Genomic_DNA"/>
</dbReference>
<evidence type="ECO:0000313" key="2">
    <source>
        <dbReference type="EMBL" id="GAB76780.1"/>
    </source>
</evidence>
<comment type="caution">
    <text evidence="2">The sequence shown here is derived from an EMBL/GenBank/DDBJ whole genome shotgun (WGS) entry which is preliminary data.</text>
</comment>
<protein>
    <recommendedName>
        <fullName evidence="4">Antitoxin</fullName>
    </recommendedName>
</protein>
<dbReference type="eggNOG" id="ENOG5030KJV">
    <property type="taxonomic scope" value="Bacteria"/>
</dbReference>
<feature type="compositionally biased region" description="Basic and acidic residues" evidence="1">
    <location>
        <begin position="77"/>
        <end position="88"/>
    </location>
</feature>
<reference evidence="2 3" key="1">
    <citation type="submission" date="2012-08" db="EMBL/GenBank/DDBJ databases">
        <title>Whole genome shotgun sequence of Austwickia chelonae NBRC 105200.</title>
        <authorList>
            <person name="Yoshida I."/>
            <person name="Hosoyama A."/>
            <person name="Tsuchikane K."/>
            <person name="Katsumata H."/>
            <person name="Ando Y."/>
            <person name="Ohji S."/>
            <person name="Hamada M."/>
            <person name="Tamura T."/>
            <person name="Yamazoe A."/>
            <person name="Yamazaki S."/>
            <person name="Fujita N."/>
        </authorList>
    </citation>
    <scope>NUCLEOTIDE SEQUENCE [LARGE SCALE GENOMIC DNA]</scope>
    <source>
        <strain evidence="2 3">NBRC 105200</strain>
    </source>
</reference>
<organism evidence="2 3">
    <name type="scientific">Austwickia chelonae NBRC 105200</name>
    <dbReference type="NCBI Taxonomy" id="1184607"/>
    <lineage>
        <taxon>Bacteria</taxon>
        <taxon>Bacillati</taxon>
        <taxon>Actinomycetota</taxon>
        <taxon>Actinomycetes</taxon>
        <taxon>Micrococcales</taxon>
        <taxon>Dermatophilaceae</taxon>
        <taxon>Austwickia</taxon>
    </lineage>
</organism>
<name>K6VN24_9MICO</name>
<accession>K6VN24</accession>
<evidence type="ECO:0000256" key="1">
    <source>
        <dbReference type="SAM" id="MobiDB-lite"/>
    </source>
</evidence>
<keyword evidence="3" id="KW-1185">Reference proteome</keyword>
<evidence type="ECO:0000313" key="3">
    <source>
        <dbReference type="Proteomes" id="UP000008495"/>
    </source>
</evidence>
<gene>
    <name evidence="2" type="ORF">AUCHE_02_01420</name>
</gene>
<dbReference type="AlphaFoldDB" id="K6VN24"/>
<dbReference type="Pfam" id="PF14013">
    <property type="entry name" value="MT0933_antitox"/>
    <property type="match status" value="1"/>
</dbReference>
<dbReference type="Proteomes" id="UP000008495">
    <property type="component" value="Unassembled WGS sequence"/>
</dbReference>
<evidence type="ECO:0008006" key="4">
    <source>
        <dbReference type="Google" id="ProtNLM"/>
    </source>
</evidence>
<proteinExistence type="predicted"/>
<feature type="region of interest" description="Disordered" evidence="1">
    <location>
        <begin position="70"/>
        <end position="101"/>
    </location>
</feature>
<dbReference type="InterPro" id="IPR028037">
    <property type="entry name" value="Antitoxin_Rv0909/MT0933"/>
</dbReference>